<evidence type="ECO:0000256" key="3">
    <source>
        <dbReference type="ARBA" id="ARBA00011251"/>
    </source>
</evidence>
<dbReference type="Gene3D" id="3.30.1490.180">
    <property type="entry name" value="RNA polymerase ii"/>
    <property type="match status" value="1"/>
</dbReference>
<dbReference type="InterPro" id="IPR007066">
    <property type="entry name" value="RNA_pol_Rpb1_3"/>
</dbReference>
<keyword evidence="7 15" id="KW-0548">Nucleotidyltransferase</keyword>
<dbReference type="GO" id="GO:0003677">
    <property type="term" value="F:DNA binding"/>
    <property type="evidence" value="ECO:0007669"/>
    <property type="project" value="InterPro"/>
</dbReference>
<comment type="function">
    <text evidence="14">DNA-dependent RNA polymerase catalyzes the transcription of DNA into RNA using the four ribonucleoside triphosphates as substrates. Largest and catalytic core component of RNA polymerase I which synthesizes ribosomal RNA precursors. Forms the polymerase active center together with the second largest subunit. A single stranded DNA template strand of the promoter is positioned within the central active site cleft of Pol I. A bridging helix emanates from RPA1 and crosses the cleft near the catalytic site and is thought to promote translocation of Pol I by acting as a ratchet that moves the RNA-DNA hybrid through the active site by switching from straight to bent conformations at each step of nucleotide addition.</text>
</comment>
<dbReference type="InterPro" id="IPR036910">
    <property type="entry name" value="HMG_box_dom_sf"/>
</dbReference>
<feature type="compositionally biased region" description="Acidic residues" evidence="16">
    <location>
        <begin position="257"/>
        <end position="273"/>
    </location>
</feature>
<evidence type="ECO:0000256" key="11">
    <source>
        <dbReference type="ARBA" id="ARBA00023163"/>
    </source>
</evidence>
<dbReference type="Proteomes" id="UP001347796">
    <property type="component" value="Unassembled WGS sequence"/>
</dbReference>
<comment type="subunit">
    <text evidence="3">Component of the RNA polymerase I (Pol I) complex consisting of at least 13 subunits.</text>
</comment>
<dbReference type="CDD" id="cd02735">
    <property type="entry name" value="RNAP_I_Rpa1_C"/>
    <property type="match status" value="1"/>
</dbReference>
<comment type="subcellular location">
    <subcellularLocation>
        <location evidence="1">Nucleus</location>
        <location evidence="1">Nucleolus</location>
    </subcellularLocation>
</comment>
<evidence type="ECO:0000313" key="18">
    <source>
        <dbReference type="EMBL" id="KAK6188065.1"/>
    </source>
</evidence>
<keyword evidence="11 15" id="KW-0804">Transcription</keyword>
<keyword evidence="8" id="KW-0479">Metal-binding</keyword>
<evidence type="ECO:0000256" key="5">
    <source>
        <dbReference type="ARBA" id="ARBA00022553"/>
    </source>
</evidence>
<comment type="similarity">
    <text evidence="2 15">Belongs to the RNA polymerase beta' chain family.</text>
</comment>
<dbReference type="FunFam" id="1.10.274.100:FF:000012">
    <property type="entry name" value="DNA-directed RNA polymerase subunit"/>
    <property type="match status" value="1"/>
</dbReference>
<dbReference type="InterPro" id="IPR038120">
    <property type="entry name" value="Rpb1_funnel_sf"/>
</dbReference>
<protein>
    <recommendedName>
        <fullName evidence="15">DNA-directed RNA polymerase subunit</fullName>
        <ecNumber evidence="15">2.7.7.6</ecNumber>
    </recommendedName>
</protein>
<dbReference type="EC" id="2.7.7.6" evidence="15"/>
<evidence type="ECO:0000256" key="9">
    <source>
        <dbReference type="ARBA" id="ARBA00022833"/>
    </source>
</evidence>
<dbReference type="GO" id="GO:0006351">
    <property type="term" value="P:DNA-templated transcription"/>
    <property type="evidence" value="ECO:0007669"/>
    <property type="project" value="InterPro"/>
</dbReference>
<keyword evidence="10" id="KW-0460">Magnesium</keyword>
<name>A0AAN8PXZ5_PATCE</name>
<dbReference type="CDD" id="cd01435">
    <property type="entry name" value="RNAP_I_RPA1_N"/>
    <property type="match status" value="1"/>
</dbReference>
<evidence type="ECO:0000256" key="2">
    <source>
        <dbReference type="ARBA" id="ARBA00006460"/>
    </source>
</evidence>
<dbReference type="Pfam" id="PF04983">
    <property type="entry name" value="RNA_pol_Rpb1_3"/>
    <property type="match status" value="1"/>
</dbReference>
<dbReference type="GO" id="GO:0046872">
    <property type="term" value="F:metal ion binding"/>
    <property type="evidence" value="ECO:0007669"/>
    <property type="project" value="UniProtKB-KW"/>
</dbReference>
<dbReference type="InterPro" id="IPR047107">
    <property type="entry name" value="DNA-dir_RNA_pol1_lsu_C"/>
</dbReference>
<feature type="region of interest" description="Disordered" evidence="16">
    <location>
        <begin position="1413"/>
        <end position="1486"/>
    </location>
</feature>
<organism evidence="18 19">
    <name type="scientific">Patella caerulea</name>
    <name type="common">Rayed Mediterranean limpet</name>
    <dbReference type="NCBI Taxonomy" id="87958"/>
    <lineage>
        <taxon>Eukaryota</taxon>
        <taxon>Metazoa</taxon>
        <taxon>Spiralia</taxon>
        <taxon>Lophotrochozoa</taxon>
        <taxon>Mollusca</taxon>
        <taxon>Gastropoda</taxon>
        <taxon>Patellogastropoda</taxon>
        <taxon>Patelloidea</taxon>
        <taxon>Patellidae</taxon>
        <taxon>Patella</taxon>
    </lineage>
</organism>
<dbReference type="InterPro" id="IPR045867">
    <property type="entry name" value="DNA-dir_RpoC_beta_prime"/>
</dbReference>
<feature type="region of interest" description="Disordered" evidence="16">
    <location>
        <begin position="250"/>
        <end position="283"/>
    </location>
</feature>
<keyword evidence="5" id="KW-0597">Phosphoprotein</keyword>
<evidence type="ECO:0000256" key="16">
    <source>
        <dbReference type="SAM" id="MobiDB-lite"/>
    </source>
</evidence>
<evidence type="ECO:0000256" key="7">
    <source>
        <dbReference type="ARBA" id="ARBA00022695"/>
    </source>
</evidence>
<evidence type="ECO:0000256" key="8">
    <source>
        <dbReference type="ARBA" id="ARBA00022723"/>
    </source>
</evidence>
<dbReference type="FunFam" id="4.10.860.120:FF:000006">
    <property type="entry name" value="DNA-directed RNA polymerase subunit"/>
    <property type="match status" value="1"/>
</dbReference>
<dbReference type="Gene3D" id="2.40.40.20">
    <property type="match status" value="1"/>
</dbReference>
<dbReference type="InterPro" id="IPR007080">
    <property type="entry name" value="RNA_pol_Rpb1_1"/>
</dbReference>
<evidence type="ECO:0000256" key="13">
    <source>
        <dbReference type="ARBA" id="ARBA00048552"/>
    </source>
</evidence>
<keyword evidence="12" id="KW-0539">Nucleus</keyword>
<evidence type="ECO:0000256" key="6">
    <source>
        <dbReference type="ARBA" id="ARBA00022679"/>
    </source>
</evidence>
<dbReference type="Gene3D" id="6.20.50.80">
    <property type="match status" value="1"/>
</dbReference>
<comment type="catalytic activity">
    <reaction evidence="13 15">
        <text>RNA(n) + a ribonucleoside 5'-triphosphate = RNA(n+1) + diphosphate</text>
        <dbReference type="Rhea" id="RHEA:21248"/>
        <dbReference type="Rhea" id="RHEA-COMP:14527"/>
        <dbReference type="Rhea" id="RHEA-COMP:17342"/>
        <dbReference type="ChEBI" id="CHEBI:33019"/>
        <dbReference type="ChEBI" id="CHEBI:61557"/>
        <dbReference type="ChEBI" id="CHEBI:140395"/>
        <dbReference type="EC" id="2.7.7.6"/>
    </reaction>
</comment>
<dbReference type="SMART" id="SM00663">
    <property type="entry name" value="RPOLA_N"/>
    <property type="match status" value="1"/>
</dbReference>
<dbReference type="InterPro" id="IPR044893">
    <property type="entry name" value="RNA_pol_Rpb1_clamp_domain"/>
</dbReference>
<evidence type="ECO:0000256" key="14">
    <source>
        <dbReference type="ARBA" id="ARBA00053996"/>
    </source>
</evidence>
<evidence type="ECO:0000256" key="1">
    <source>
        <dbReference type="ARBA" id="ARBA00004604"/>
    </source>
</evidence>
<feature type="compositionally biased region" description="Acidic residues" evidence="16">
    <location>
        <begin position="1469"/>
        <end position="1486"/>
    </location>
</feature>
<evidence type="ECO:0000256" key="12">
    <source>
        <dbReference type="ARBA" id="ARBA00023242"/>
    </source>
</evidence>
<gene>
    <name evidence="18" type="ORF">SNE40_004329</name>
</gene>
<feature type="domain" description="RNA polymerase N-terminal" evidence="17">
    <location>
        <begin position="339"/>
        <end position="677"/>
    </location>
</feature>
<dbReference type="InterPro" id="IPR007081">
    <property type="entry name" value="RNA_pol_Rpb1_5"/>
</dbReference>
<dbReference type="Gene3D" id="4.10.860.120">
    <property type="entry name" value="RNA polymerase II, clamp domain"/>
    <property type="match status" value="1"/>
</dbReference>
<keyword evidence="4 15" id="KW-0240">DNA-directed RNA polymerase</keyword>
<dbReference type="PANTHER" id="PTHR19376:SF11">
    <property type="entry name" value="DNA-DIRECTED RNA POLYMERASE I SUBUNIT RPA1"/>
    <property type="match status" value="1"/>
</dbReference>
<dbReference type="PANTHER" id="PTHR19376">
    <property type="entry name" value="DNA-DIRECTED RNA POLYMERASE"/>
    <property type="match status" value="1"/>
</dbReference>
<dbReference type="Gene3D" id="1.10.274.100">
    <property type="entry name" value="RNA polymerase Rpb1, domain 3"/>
    <property type="match status" value="1"/>
</dbReference>
<dbReference type="EMBL" id="JAZGQO010000003">
    <property type="protein sequence ID" value="KAK6188065.1"/>
    <property type="molecule type" value="Genomic_DNA"/>
</dbReference>
<evidence type="ECO:0000259" key="17">
    <source>
        <dbReference type="SMART" id="SM00663"/>
    </source>
</evidence>
<dbReference type="InterPro" id="IPR006592">
    <property type="entry name" value="RNA_pol_N"/>
</dbReference>
<proteinExistence type="inferred from homology"/>
<dbReference type="Pfam" id="PF04998">
    <property type="entry name" value="RNA_pol_Rpb1_5"/>
    <property type="match status" value="1"/>
</dbReference>
<dbReference type="Gene3D" id="1.10.30.10">
    <property type="entry name" value="High mobility group box domain"/>
    <property type="match status" value="1"/>
</dbReference>
<evidence type="ECO:0000313" key="19">
    <source>
        <dbReference type="Proteomes" id="UP001347796"/>
    </source>
</evidence>
<dbReference type="Pfam" id="PF05000">
    <property type="entry name" value="RNA_pol_Rpb1_4"/>
    <property type="match status" value="1"/>
</dbReference>
<dbReference type="Pfam" id="PF00623">
    <property type="entry name" value="RNA_pol_Rpb1_2"/>
    <property type="match status" value="1"/>
</dbReference>
<keyword evidence="19" id="KW-1185">Reference proteome</keyword>
<evidence type="ECO:0000256" key="10">
    <source>
        <dbReference type="ARBA" id="ARBA00022842"/>
    </source>
</evidence>
<reference evidence="18 19" key="1">
    <citation type="submission" date="2024-01" db="EMBL/GenBank/DDBJ databases">
        <title>The genome of the rayed Mediterranean limpet Patella caerulea (Linnaeus, 1758).</title>
        <authorList>
            <person name="Anh-Thu Weber A."/>
            <person name="Halstead-Nussloch G."/>
        </authorList>
    </citation>
    <scope>NUCLEOTIDE SEQUENCE [LARGE SCALE GENOMIC DNA]</scope>
    <source>
        <strain evidence="18">AATW-2023a</strain>
        <tissue evidence="18">Whole specimen</tissue>
    </source>
</reference>
<dbReference type="InterPro" id="IPR042102">
    <property type="entry name" value="RNA_pol_Rpb1_3_sf"/>
</dbReference>
<accession>A0AAN8PXZ5</accession>
<dbReference type="InterPro" id="IPR000722">
    <property type="entry name" value="RNA_pol_asu"/>
</dbReference>
<dbReference type="InterPro" id="IPR007083">
    <property type="entry name" value="RNA_pol_Rpb1_4"/>
</dbReference>
<dbReference type="GO" id="GO:0003899">
    <property type="term" value="F:DNA-directed RNA polymerase activity"/>
    <property type="evidence" value="ECO:0007669"/>
    <property type="project" value="UniProtKB-EC"/>
</dbReference>
<dbReference type="Gene3D" id="6.10.250.2940">
    <property type="match status" value="1"/>
</dbReference>
<dbReference type="InterPro" id="IPR015699">
    <property type="entry name" value="DNA-dir_RNA_pol1_lsu_N"/>
</dbReference>
<keyword evidence="9" id="KW-0862">Zinc</keyword>
<dbReference type="FunFam" id="3.30.1490.180:FF:000003">
    <property type="entry name" value="DNA-directed RNA polymerase subunit"/>
    <property type="match status" value="1"/>
</dbReference>
<dbReference type="Gene3D" id="1.10.150.390">
    <property type="match status" value="1"/>
</dbReference>
<dbReference type="FunFam" id="2.40.40.20:FF:000019">
    <property type="entry name" value="DNA-directed RNA polymerase II subunit RPB1"/>
    <property type="match status" value="1"/>
</dbReference>
<keyword evidence="6 15" id="KW-0808">Transferase</keyword>
<evidence type="ECO:0000256" key="15">
    <source>
        <dbReference type="RuleBase" id="RU004279"/>
    </source>
</evidence>
<evidence type="ECO:0000256" key="4">
    <source>
        <dbReference type="ARBA" id="ARBA00022478"/>
    </source>
</evidence>
<dbReference type="CDD" id="cd00084">
    <property type="entry name" value="HMG-box_SF"/>
    <property type="match status" value="1"/>
</dbReference>
<dbReference type="SUPFAM" id="SSF64484">
    <property type="entry name" value="beta and beta-prime subunits of DNA dependent RNA-polymerase"/>
    <property type="match status" value="1"/>
</dbReference>
<feature type="compositionally biased region" description="Basic and acidic residues" evidence="16">
    <location>
        <begin position="1441"/>
        <end position="1468"/>
    </location>
</feature>
<dbReference type="GO" id="GO:0005736">
    <property type="term" value="C:RNA polymerase I complex"/>
    <property type="evidence" value="ECO:0007669"/>
    <property type="project" value="UniProtKB-ARBA"/>
</dbReference>
<dbReference type="Gene3D" id="1.10.132.30">
    <property type="match status" value="1"/>
</dbReference>
<feature type="compositionally biased region" description="Acidic residues" evidence="16">
    <location>
        <begin position="1424"/>
        <end position="1437"/>
    </location>
</feature>
<sequence>MDTVGDKDLPVFRLNEIGFRVYSDEEIKALSVKEISHPISFDNLAHPNANGLYDSSLGPYDRGEVCSTCGQNNIHCPGHIGHIQLALPVYNPLFFKQLYRLLKGTCFECHRLTVSLVESCLFISQIELLEAGYVTAFLELSEHVISMVKDRDMNEMSVFIEVKDFITSFIKKIVNNGVNEKKPGLSHIESCHKALVANFIDMIVSMKLCPHCKKKKVNIRQENNSKIVISLKSSRKIIKEKEMIEASIKKKRKNIDDSDSSEGLDVLEMDDQDTTTIEKSNEKPDESISKFFDGSMEQTLLTPSSVKEHLRVIWKSDEMILKKIFRALDFSDSDYISTDVFFMEVIPVPPCRFRPIAFRSGGFSEHYQSVSLNRIIMDNVILKYILQTADKTNQDKTLDVEEFAQRAMNTVKGKTATEKLHFCWQTLQMHVNCMIDSDIDKYNKQDTRMPGIKQLFEKKSGLFRMHMMGKRVNYACRSVISPDPCLNTNEVGVPLVFATRLSYPQPVTPWNIHELRQAVINGPLIHPGALYVENEDGFLTKLHPTDQLQREAIAKQLLTPSSTSKSLLGCKKVYRHLKNGDVMLLNRQPTLHKPSIQAHRARILPGQKTLRMHYANCKAYNADFDGDEMNAHFPQNEMARSEAYSLASTDYQYLAPKDGAPLAGLIQDHMVSGVALTIRGRFFNRGDYFNLVYSALSDKYGQVKTLPPTIIRPHKLWSGKQVLSTMLLNIIPEGCQPLSLNGTAKIGEKNWEKMKSSIDDKLATLGESVVIIRQGELLQGVLDKGHYGNTPFGLVHCCYELYGGDVAGTLLSCLGRLFNSHLKLRGFTLGVADILVTKKANKKRSKIIRKYPGVGMEAVKKALGLQDSVSEEEMLAGWRSAHYNTTDDRGLREIDVSMKSKTDIVQNKIANVCMPGGLEKKFPDNNLQLMVLSGAKGSMVNCMQISCLLGQIELEGRRPPLMVNGSTLPSFLPYDTSPKAGGFVSGRFLTGIRPQEYFFHCMAGREGLVDTAVKTSRSGYLQRCLIKHLEGVTVNYDLSVRDSDGSIVQFYYGEDGLDVQQTPFLQPKQFPFLVENRVAVQQHTIESNPDKHKHFKQLQKKIKKWKKSNNPEVKKKYDSGFLIFCRKKGDELVTEEDRKSTMKNGRLKASTKLCEEWRNLDENQKEKYMKKASPCPNPVLSEIWPHEDGNVRSERLDYIIDKYYTEQFDHMIKELGVSDVYNKDDFEGLIGSKLQQSYAQPGEAVGLLCAQSIGEPSTQMTLNTFHFAGRGEMNMTLGIPRLREILMTASENIQTPAMNIPVHNTPQARVAAKNLQKNLSKVRLSEVLKEIQIKEEMSIEGQTMYNRYRKYHIKYQFLPRACYKDNLCIKPSSILYYIENYYLNQLVDVIRKRMGQSKRNKLIDTGNVKRRFDDVNEDIPPALDNDEDEESADEGDGDATAVKEKERMKDTQEYVGEENEKGEVRMSEDENDDDNDEGDDGVEAMDVEDDQKDVETTSVKPISSTSVNARIQHVLAFCPEAVDYKFDTKKQLWCEVVLQFNLSDVRLDIASVVNEHAKKVVLHSVSGINQTFLNEQTENGESILHLMTEGINFQEMYKYADILDLNKLYSNNFKLFSQTYGVEASARIIQQELKNVFGAYGIYVDNRHLSLLSDFMTFEGNIRPFNRIGIKNNSSPLLKMTFETTMAFLVDSSIHSNIDRLKSPSSRIIAGQVVSCGTGSFDVLQPLI</sequence>
<dbReference type="Gene3D" id="3.30.70.2850">
    <property type="match status" value="1"/>
</dbReference>
<comment type="caution">
    <text evidence="18">The sequence shown here is derived from an EMBL/GenBank/DDBJ whole genome shotgun (WGS) entry which is preliminary data.</text>
</comment>
<dbReference type="Pfam" id="PF04997">
    <property type="entry name" value="RNA_pol_Rpb1_1"/>
    <property type="match status" value="1"/>
</dbReference>